<protein>
    <submittedName>
        <fullName evidence="13">Outer membrane receptor for ferrienterochelin and colicins</fullName>
    </submittedName>
</protein>
<dbReference type="InterPro" id="IPR008969">
    <property type="entry name" value="CarboxyPept-like_regulatory"/>
</dbReference>
<keyword evidence="6 8" id="KW-0472">Membrane</keyword>
<accession>A0A1T4KS29</accession>
<evidence type="ECO:0000256" key="2">
    <source>
        <dbReference type="ARBA" id="ARBA00022448"/>
    </source>
</evidence>
<dbReference type="Gene3D" id="2.60.40.1120">
    <property type="entry name" value="Carboxypeptidase-like, regulatory domain"/>
    <property type="match status" value="1"/>
</dbReference>
<evidence type="ECO:0000256" key="8">
    <source>
        <dbReference type="PROSITE-ProRule" id="PRU01360"/>
    </source>
</evidence>
<dbReference type="PROSITE" id="PS52016">
    <property type="entry name" value="TONB_DEPENDENT_REC_3"/>
    <property type="match status" value="1"/>
</dbReference>
<dbReference type="EMBL" id="FUWL01000005">
    <property type="protein sequence ID" value="SJZ45160.1"/>
    <property type="molecule type" value="Genomic_DNA"/>
</dbReference>
<dbReference type="PANTHER" id="PTHR30069:SF57">
    <property type="entry name" value="TONB-DEPENDENT RECEPTOR"/>
    <property type="match status" value="1"/>
</dbReference>
<keyword evidence="2 8" id="KW-0813">Transport</keyword>
<dbReference type="Pfam" id="PF00593">
    <property type="entry name" value="TonB_dep_Rec_b-barrel"/>
    <property type="match status" value="1"/>
</dbReference>
<dbReference type="InterPro" id="IPR037066">
    <property type="entry name" value="Plug_dom_sf"/>
</dbReference>
<dbReference type="AlphaFoldDB" id="A0A1T4KS29"/>
<feature type="domain" description="TonB-dependent receptor plug" evidence="12">
    <location>
        <begin position="139"/>
        <end position="241"/>
    </location>
</feature>
<comment type="similarity">
    <text evidence="8 9">Belongs to the TonB-dependent receptor family.</text>
</comment>
<dbReference type="Gene3D" id="2.40.170.20">
    <property type="entry name" value="TonB-dependent receptor, beta-barrel domain"/>
    <property type="match status" value="1"/>
</dbReference>
<gene>
    <name evidence="13" type="ORF">SAMN02745205_00857</name>
</gene>
<evidence type="ECO:0000256" key="3">
    <source>
        <dbReference type="ARBA" id="ARBA00022452"/>
    </source>
</evidence>
<evidence type="ECO:0000259" key="12">
    <source>
        <dbReference type="Pfam" id="PF07715"/>
    </source>
</evidence>
<evidence type="ECO:0000256" key="6">
    <source>
        <dbReference type="ARBA" id="ARBA00023136"/>
    </source>
</evidence>
<evidence type="ECO:0000256" key="10">
    <source>
        <dbReference type="SAM" id="SignalP"/>
    </source>
</evidence>
<keyword evidence="10" id="KW-0732">Signal</keyword>
<proteinExistence type="inferred from homology"/>
<name>A0A1T4KS29_PORCN</name>
<dbReference type="SUPFAM" id="SSF49464">
    <property type="entry name" value="Carboxypeptidase regulatory domain-like"/>
    <property type="match status" value="1"/>
</dbReference>
<evidence type="ECO:0000313" key="13">
    <source>
        <dbReference type="EMBL" id="SJZ45160.1"/>
    </source>
</evidence>
<organism evidence="13 14">
    <name type="scientific">Porphyromonas cangingivalis</name>
    <dbReference type="NCBI Taxonomy" id="36874"/>
    <lineage>
        <taxon>Bacteria</taxon>
        <taxon>Pseudomonadati</taxon>
        <taxon>Bacteroidota</taxon>
        <taxon>Bacteroidia</taxon>
        <taxon>Bacteroidales</taxon>
        <taxon>Porphyromonadaceae</taxon>
        <taxon>Porphyromonas</taxon>
    </lineage>
</organism>
<evidence type="ECO:0000313" key="14">
    <source>
        <dbReference type="Proteomes" id="UP000189956"/>
    </source>
</evidence>
<dbReference type="InterPro" id="IPR000531">
    <property type="entry name" value="Beta-barrel_TonB"/>
</dbReference>
<sequence length="816" mass="90907">MKYSIYAVLMLSAASSICTPLFASNMIEKEERAIETSEVYKLKGRVTDAKSGEVLPRAQITVLGTSIGLLSDEDGAFVINNLPRKRVTLRVRYTGYETKEIIVPEGSKDINVTLTPSHFNIEEVVVSANRTETRRHLAPVLVNVTDSKLFTATNSVSLDEALKFNPGIRVEDNCQNCGFNQVRINGLDGAYSQVVINSRSIFSSLAAVYGLEMLPTSMIDRVEVVRGGGSALYGSSAIGGTINIITKTPTHNSATAEYTLESFQDNFNMPAHNVGLTTSVLTPDSKVGITLFGRVKHRDGLDFVRPGSRIEGGKDGYTEMPRLFSTTVGANAFANISPLAKLTLDYFYTQEGRRGGDRLERPEHEANIAESLGHRIHTGILRYDRYMFDGNGYLTAFAAGSNTVRNSYYGGGAYVPEKKGDKIIVPDDPSALTNYGLTKDLTMQAGLQYVHNFEKLLFMPAELTAGFEYNYNKLNDNSGYRPLDLAQKVSTRSGILQNEWKNDTFAFLLGLRYDNVALNTDEKQSVESLKKLNIVTPRATFRYNPTHDLHFRLSYAHGFRAPQYFDEELHVDFAGGEGIPRVLSKDLKEEKSRSFTGSIDWYNHDIENLQINLMAEGFYTRLLDKFNAVVIEDSEKPQYKEVVNAGKASVYGVNLEARLAYAKLFNLQTGVTFQRSLFDEETEIGVRELKSREFMKTPNVYGYFVFGWTPTSNLAFNLFGDYSGKMWIGHEAGEKVGDYITSEKDELVQTPSFFTLGTKVAYTLNLSGTSMEFNIGMNNIFNAYQKDFDEGPNRASAYIYGPKAPRSVFCGVKLTI</sequence>
<evidence type="ECO:0000256" key="1">
    <source>
        <dbReference type="ARBA" id="ARBA00004571"/>
    </source>
</evidence>
<feature type="domain" description="TonB-dependent receptor-like beta-barrel" evidence="11">
    <location>
        <begin position="390"/>
        <end position="780"/>
    </location>
</feature>
<dbReference type="Pfam" id="PF07715">
    <property type="entry name" value="Plug"/>
    <property type="match status" value="1"/>
</dbReference>
<dbReference type="GO" id="GO:0044718">
    <property type="term" value="P:siderophore transmembrane transport"/>
    <property type="evidence" value="ECO:0007669"/>
    <property type="project" value="TreeGrafter"/>
</dbReference>
<feature type="chain" id="PRO_5012504481" evidence="10">
    <location>
        <begin position="24"/>
        <end position="816"/>
    </location>
</feature>
<keyword evidence="3 8" id="KW-1134">Transmembrane beta strand</keyword>
<dbReference type="RefSeq" id="WP_078735653.1">
    <property type="nucleotide sequence ID" value="NZ_FUWL01000005.1"/>
</dbReference>
<dbReference type="GO" id="GO:0015344">
    <property type="term" value="F:siderophore uptake transmembrane transporter activity"/>
    <property type="evidence" value="ECO:0007669"/>
    <property type="project" value="TreeGrafter"/>
</dbReference>
<comment type="subcellular location">
    <subcellularLocation>
        <location evidence="1 8">Cell outer membrane</location>
        <topology evidence="1 8">Multi-pass membrane protein</topology>
    </subcellularLocation>
</comment>
<dbReference type="SUPFAM" id="SSF56935">
    <property type="entry name" value="Porins"/>
    <property type="match status" value="1"/>
</dbReference>
<dbReference type="InterPro" id="IPR012910">
    <property type="entry name" value="Plug_dom"/>
</dbReference>
<feature type="signal peptide" evidence="10">
    <location>
        <begin position="1"/>
        <end position="23"/>
    </location>
</feature>
<dbReference type="GO" id="GO:0009279">
    <property type="term" value="C:cell outer membrane"/>
    <property type="evidence" value="ECO:0007669"/>
    <property type="project" value="UniProtKB-SubCell"/>
</dbReference>
<reference evidence="13 14" key="1">
    <citation type="submission" date="2017-02" db="EMBL/GenBank/DDBJ databases">
        <authorList>
            <person name="Peterson S.W."/>
        </authorList>
    </citation>
    <scope>NUCLEOTIDE SEQUENCE [LARGE SCALE GENOMIC DNA]</scope>
    <source>
        <strain evidence="13 14">ATCC 700135</strain>
    </source>
</reference>
<evidence type="ECO:0000256" key="5">
    <source>
        <dbReference type="ARBA" id="ARBA00023077"/>
    </source>
</evidence>
<dbReference type="InterPro" id="IPR039426">
    <property type="entry name" value="TonB-dep_rcpt-like"/>
</dbReference>
<dbReference type="PANTHER" id="PTHR30069">
    <property type="entry name" value="TONB-DEPENDENT OUTER MEMBRANE RECEPTOR"/>
    <property type="match status" value="1"/>
</dbReference>
<evidence type="ECO:0000259" key="11">
    <source>
        <dbReference type="Pfam" id="PF00593"/>
    </source>
</evidence>
<dbReference type="Proteomes" id="UP000189956">
    <property type="component" value="Unassembled WGS sequence"/>
</dbReference>
<keyword evidence="4 8" id="KW-0812">Transmembrane</keyword>
<evidence type="ECO:0000256" key="7">
    <source>
        <dbReference type="ARBA" id="ARBA00023237"/>
    </source>
</evidence>
<evidence type="ECO:0000256" key="9">
    <source>
        <dbReference type="RuleBase" id="RU003357"/>
    </source>
</evidence>
<dbReference type="Gene3D" id="2.170.130.10">
    <property type="entry name" value="TonB-dependent receptor, plug domain"/>
    <property type="match status" value="1"/>
</dbReference>
<dbReference type="Pfam" id="PF13715">
    <property type="entry name" value="CarbopepD_reg_2"/>
    <property type="match status" value="1"/>
</dbReference>
<dbReference type="InterPro" id="IPR036942">
    <property type="entry name" value="Beta-barrel_TonB_sf"/>
</dbReference>
<keyword evidence="13" id="KW-0675">Receptor</keyword>
<evidence type="ECO:0000256" key="4">
    <source>
        <dbReference type="ARBA" id="ARBA00022692"/>
    </source>
</evidence>
<keyword evidence="5 9" id="KW-0798">TonB box</keyword>
<keyword evidence="7 8" id="KW-0998">Cell outer membrane</keyword>